<name>A0AC61R7X0_9FIRM</name>
<sequence length="97" mass="11744">MKDGYYAQDSTSNMQVQDLLKILTEQIEKLYEKIKEKSRSNPKDRKHRAVVHNKPENKSRKVKAHERRRYLSRTNDFDSLLHEKDMPMVQRMNDKNR</sequence>
<dbReference type="Proteomes" id="UP000308836">
    <property type="component" value="Unassembled WGS sequence"/>
</dbReference>
<evidence type="ECO:0000313" key="2">
    <source>
        <dbReference type="Proteomes" id="UP000308836"/>
    </source>
</evidence>
<keyword evidence="2" id="KW-1185">Reference proteome</keyword>
<accession>A0AC61R7X0</accession>
<organism evidence="1 2">
    <name type="scientific">Dubosiella muris</name>
    <dbReference type="NCBI Taxonomy" id="3038133"/>
    <lineage>
        <taxon>Bacteria</taxon>
        <taxon>Bacillati</taxon>
        <taxon>Bacillota</taxon>
        <taxon>Erysipelotrichia</taxon>
        <taxon>Erysipelotrichales</taxon>
        <taxon>Erysipelotrichaceae</taxon>
        <taxon>Dubosiella</taxon>
    </lineage>
</organism>
<comment type="caution">
    <text evidence="1">The sequence shown here is derived from an EMBL/GenBank/DDBJ whole genome shotgun (WGS) entry which is preliminary data.</text>
</comment>
<dbReference type="EMBL" id="SRYG01000010">
    <property type="protein sequence ID" value="TGY66076.1"/>
    <property type="molecule type" value="Genomic_DNA"/>
</dbReference>
<reference evidence="1" key="1">
    <citation type="submission" date="2019-04" db="EMBL/GenBank/DDBJ databases">
        <title>Microbes associate with the intestines of laboratory mice.</title>
        <authorList>
            <person name="Navarre W."/>
            <person name="Wong E."/>
            <person name="Huang K."/>
            <person name="Tropini C."/>
            <person name="Ng K."/>
            <person name="Yu B."/>
        </authorList>
    </citation>
    <scope>NUCLEOTIDE SEQUENCE</scope>
    <source>
        <strain evidence="1">NM09_H32</strain>
    </source>
</reference>
<evidence type="ECO:0000313" key="1">
    <source>
        <dbReference type="EMBL" id="TGY66076.1"/>
    </source>
</evidence>
<protein>
    <submittedName>
        <fullName evidence="1">Uncharacterized protein</fullName>
    </submittedName>
</protein>
<proteinExistence type="predicted"/>
<gene>
    <name evidence="1" type="ORF">E5336_06200</name>
</gene>